<name>H0EGT5_GLAL7</name>
<comment type="caution">
    <text evidence="1">The sequence shown here is derived from an EMBL/GenBank/DDBJ whole genome shotgun (WGS) entry which is preliminary data.</text>
</comment>
<evidence type="ECO:0000313" key="2">
    <source>
        <dbReference type="Proteomes" id="UP000005446"/>
    </source>
</evidence>
<sequence>MALPVSRKDIVCLLGRVQFGARHFERKLELVDDPRFEWMEVRDFSDRKL</sequence>
<dbReference type="AlphaFoldDB" id="H0EGT5"/>
<proteinExistence type="predicted"/>
<gene>
    <name evidence="1" type="ORF">M7I_1705</name>
</gene>
<organism evidence="1 2">
    <name type="scientific">Glarea lozoyensis (strain ATCC 74030 / MF5533)</name>
    <dbReference type="NCBI Taxonomy" id="1104152"/>
    <lineage>
        <taxon>Eukaryota</taxon>
        <taxon>Fungi</taxon>
        <taxon>Dikarya</taxon>
        <taxon>Ascomycota</taxon>
        <taxon>Pezizomycotina</taxon>
        <taxon>Leotiomycetes</taxon>
        <taxon>Helotiales</taxon>
        <taxon>Helotiaceae</taxon>
        <taxon>Glarea</taxon>
    </lineage>
</organism>
<dbReference type="Proteomes" id="UP000005446">
    <property type="component" value="Unassembled WGS sequence"/>
</dbReference>
<dbReference type="EMBL" id="AGUE01000030">
    <property type="protein sequence ID" value="EHL02275.1"/>
    <property type="molecule type" value="Genomic_DNA"/>
</dbReference>
<reference evidence="1 2" key="1">
    <citation type="journal article" date="2012" name="Eukaryot. Cell">
        <title>Genome sequence of the fungus Glarea lozoyensis: the first genome sequence of a species from the Helotiaceae family.</title>
        <authorList>
            <person name="Youssar L."/>
            <person name="Gruening B.A."/>
            <person name="Erxleben A."/>
            <person name="Guenther S."/>
            <person name="Huettel W."/>
        </authorList>
    </citation>
    <scope>NUCLEOTIDE SEQUENCE [LARGE SCALE GENOMIC DNA]</scope>
    <source>
        <strain evidence="2">ATCC 74030 / MF5533</strain>
    </source>
</reference>
<evidence type="ECO:0000313" key="1">
    <source>
        <dbReference type="EMBL" id="EHL02275.1"/>
    </source>
</evidence>
<protein>
    <submittedName>
        <fullName evidence="1">Uncharacterized protein</fullName>
    </submittedName>
</protein>
<accession>H0EGT5</accession>
<keyword evidence="2" id="KW-1185">Reference proteome</keyword>
<dbReference type="InParanoid" id="H0EGT5"/>
<dbReference type="HOGENOM" id="CLU_3143237_0_0_1"/>